<accession>A0A1H3DJK9</accession>
<dbReference type="RefSeq" id="WP_093106062.1">
    <property type="nucleotide sequence ID" value="NZ_FNOS01000002.1"/>
</dbReference>
<protein>
    <recommendedName>
        <fullName evidence="4">YitT family protein</fullName>
    </recommendedName>
</protein>
<dbReference type="InterPro" id="IPR038750">
    <property type="entry name" value="YczE/YyaS-like"/>
</dbReference>
<dbReference type="PANTHER" id="PTHR40078:SF1">
    <property type="entry name" value="INTEGRAL MEMBRANE PROTEIN"/>
    <property type="match status" value="1"/>
</dbReference>
<keyword evidence="1" id="KW-0812">Transmembrane</keyword>
<feature type="transmembrane region" description="Helical" evidence="1">
    <location>
        <begin position="106"/>
        <end position="128"/>
    </location>
</feature>
<feature type="transmembrane region" description="Helical" evidence="1">
    <location>
        <begin position="12"/>
        <end position="31"/>
    </location>
</feature>
<proteinExistence type="predicted"/>
<keyword evidence="1" id="KW-0472">Membrane</keyword>
<evidence type="ECO:0000256" key="1">
    <source>
        <dbReference type="SAM" id="Phobius"/>
    </source>
</evidence>
<sequence length="224" mass="24882">MRKTMDNKKLRWSFFTIGLIILAFGISLTIQGRALGIGPWDVFHYGLYEQLGLTIGSWSIIAGITIVVATSIFYRQLPKLGTILNMILIGVFIDIFNWMLVEPETLAMQITVFALGTLIMAFGIGIYVAPDLGAGPRDSFMLMLSDVLGWKISTSRNVMEVSVAVLGWLLQGPVGVGTVFIALMLGTMVGYSLPMAKRLLKFFMKKGEKNENIDQRTLRSYDND</sequence>
<evidence type="ECO:0000313" key="2">
    <source>
        <dbReference type="EMBL" id="SDX66510.1"/>
    </source>
</evidence>
<feature type="transmembrane region" description="Helical" evidence="1">
    <location>
        <begin position="80"/>
        <end position="100"/>
    </location>
</feature>
<dbReference type="Proteomes" id="UP000198647">
    <property type="component" value="Unassembled WGS sequence"/>
</dbReference>
<dbReference type="EMBL" id="FNOS01000002">
    <property type="protein sequence ID" value="SDX66510.1"/>
    <property type="molecule type" value="Genomic_DNA"/>
</dbReference>
<dbReference type="PANTHER" id="PTHR40078">
    <property type="entry name" value="INTEGRAL MEMBRANE PROTEIN-RELATED"/>
    <property type="match status" value="1"/>
</dbReference>
<gene>
    <name evidence="2" type="ORF">SAMN04488081_0989</name>
</gene>
<keyword evidence="3" id="KW-1185">Reference proteome</keyword>
<evidence type="ECO:0000313" key="3">
    <source>
        <dbReference type="Proteomes" id="UP000198647"/>
    </source>
</evidence>
<keyword evidence="1" id="KW-1133">Transmembrane helix</keyword>
<evidence type="ECO:0008006" key="4">
    <source>
        <dbReference type="Google" id="ProtNLM"/>
    </source>
</evidence>
<dbReference type="Pfam" id="PF19700">
    <property type="entry name" value="DUF6198"/>
    <property type="match status" value="1"/>
</dbReference>
<feature type="transmembrane region" description="Helical" evidence="1">
    <location>
        <begin position="51"/>
        <end position="73"/>
    </location>
</feature>
<organism evidence="2 3">
    <name type="scientific">Salimicrobium album</name>
    <dbReference type="NCBI Taxonomy" id="50717"/>
    <lineage>
        <taxon>Bacteria</taxon>
        <taxon>Bacillati</taxon>
        <taxon>Bacillota</taxon>
        <taxon>Bacilli</taxon>
        <taxon>Bacillales</taxon>
        <taxon>Bacillaceae</taxon>
        <taxon>Salimicrobium</taxon>
    </lineage>
</organism>
<comment type="caution">
    <text evidence="2">The sequence shown here is derived from an EMBL/GenBank/DDBJ whole genome shotgun (WGS) entry which is preliminary data.</text>
</comment>
<reference evidence="2 3" key="1">
    <citation type="submission" date="2016-10" db="EMBL/GenBank/DDBJ databases">
        <authorList>
            <person name="Varghese N."/>
            <person name="Submissions S."/>
        </authorList>
    </citation>
    <scope>NUCLEOTIDE SEQUENCE [LARGE SCALE GENOMIC DNA]</scope>
    <source>
        <strain evidence="2 3">DSM 20748</strain>
    </source>
</reference>
<name>A0A1H3DJK9_9BACI</name>